<evidence type="ECO:0000256" key="3">
    <source>
        <dbReference type="ARBA" id="ARBA00022801"/>
    </source>
</evidence>
<evidence type="ECO:0000256" key="1">
    <source>
        <dbReference type="ARBA" id="ARBA00022670"/>
    </source>
</evidence>
<keyword evidence="3 6" id="KW-0378">Hydrolase</keyword>
<accession>A0ABZ2MCH6</accession>
<dbReference type="InterPro" id="IPR024079">
    <property type="entry name" value="MetalloPept_cat_dom_sf"/>
</dbReference>
<dbReference type="GO" id="GO:0008237">
    <property type="term" value="F:metallopeptidase activity"/>
    <property type="evidence" value="ECO:0007669"/>
    <property type="project" value="UniProtKB-KW"/>
</dbReference>
<keyword evidence="1" id="KW-0645">Protease</keyword>
<keyword evidence="6" id="KW-0482">Metalloprotease</keyword>
<dbReference type="EMBL" id="CP089984">
    <property type="protein sequence ID" value="WXB20224.1"/>
    <property type="molecule type" value="Genomic_DNA"/>
</dbReference>
<dbReference type="SUPFAM" id="SSF55486">
    <property type="entry name" value="Metalloproteases ('zincins'), catalytic domain"/>
    <property type="match status" value="1"/>
</dbReference>
<evidence type="ECO:0000256" key="4">
    <source>
        <dbReference type="ARBA" id="ARBA00022833"/>
    </source>
</evidence>
<protein>
    <submittedName>
        <fullName evidence="6">Matrixin family metalloprotease</fullName>
        <ecNumber evidence="6">3.4.24.-</ecNumber>
    </submittedName>
</protein>
<dbReference type="InterPro" id="IPR001818">
    <property type="entry name" value="Pept_M10_metallopeptidase"/>
</dbReference>
<evidence type="ECO:0000256" key="2">
    <source>
        <dbReference type="ARBA" id="ARBA00022723"/>
    </source>
</evidence>
<name>A0ABZ2MCH6_9BACT</name>
<gene>
    <name evidence="6" type="ORF">LZC94_21520</name>
</gene>
<sequence length="356" mass="38782">MPHAPSADRAEGGATREPVRTYRIRAYATTTYAAQTIDWKRRLSDLLDDANRVLGPAIGARLQLDECRSWGLASEDDLPSTLASLRSADAGADVDWVIGLVGALPRLSSSFHDIGVAEIDGKHVILRAAGELGELAAAEQNFEALQADERAELVRARKRHRAVAVLLHEIGHTLGAIHTRDPRSLMSPQYDSHMDAYGDPSTSLMRATLSHRNDMDLRSRARAQLTILDGAPETTWIPSERNATRARLRNVLEPSPQPTTAPAEKPLPNDIAALPENDRSLYLQALRAYENGDITAAYDTGRPLFGSRPDVYSVQDLRCKLALAAGGAWSGTRAECEALMKIAGPKSDASPKKRSR</sequence>
<dbReference type="Gene3D" id="3.40.390.10">
    <property type="entry name" value="Collagenase (Catalytic Domain)"/>
    <property type="match status" value="1"/>
</dbReference>
<keyword evidence="4" id="KW-0862">Zinc</keyword>
<dbReference type="Pfam" id="PF00413">
    <property type="entry name" value="Peptidase_M10"/>
    <property type="match status" value="1"/>
</dbReference>
<proteinExistence type="predicted"/>
<dbReference type="Proteomes" id="UP001370348">
    <property type="component" value="Chromosome"/>
</dbReference>
<dbReference type="EC" id="3.4.24.-" evidence="6"/>
<keyword evidence="2" id="KW-0479">Metal-binding</keyword>
<evidence type="ECO:0000259" key="5">
    <source>
        <dbReference type="Pfam" id="PF00413"/>
    </source>
</evidence>
<organism evidence="6 7">
    <name type="scientific">Pendulispora albinea</name>
    <dbReference type="NCBI Taxonomy" id="2741071"/>
    <lineage>
        <taxon>Bacteria</taxon>
        <taxon>Pseudomonadati</taxon>
        <taxon>Myxococcota</taxon>
        <taxon>Myxococcia</taxon>
        <taxon>Myxococcales</taxon>
        <taxon>Sorangiineae</taxon>
        <taxon>Pendulisporaceae</taxon>
        <taxon>Pendulispora</taxon>
    </lineage>
</organism>
<evidence type="ECO:0000313" key="6">
    <source>
        <dbReference type="EMBL" id="WXB20224.1"/>
    </source>
</evidence>
<keyword evidence="7" id="KW-1185">Reference proteome</keyword>
<reference evidence="6 7" key="1">
    <citation type="submission" date="2021-12" db="EMBL/GenBank/DDBJ databases">
        <title>Discovery of the Pendulisporaceae a myxobacterial family with distinct sporulation behavior and unique specialized metabolism.</title>
        <authorList>
            <person name="Garcia R."/>
            <person name="Popoff A."/>
            <person name="Bader C.D."/>
            <person name="Loehr J."/>
            <person name="Walesch S."/>
            <person name="Walt C."/>
            <person name="Boldt J."/>
            <person name="Bunk B."/>
            <person name="Haeckl F.J.F.P.J."/>
            <person name="Gunesch A.P."/>
            <person name="Birkelbach J."/>
            <person name="Nuebel U."/>
            <person name="Pietschmann T."/>
            <person name="Bach T."/>
            <person name="Mueller R."/>
        </authorList>
    </citation>
    <scope>NUCLEOTIDE SEQUENCE [LARGE SCALE GENOMIC DNA]</scope>
    <source>
        <strain evidence="6 7">MSr11954</strain>
    </source>
</reference>
<evidence type="ECO:0000313" key="7">
    <source>
        <dbReference type="Proteomes" id="UP001370348"/>
    </source>
</evidence>
<feature type="domain" description="Peptidase M10 metallopeptidase" evidence="5">
    <location>
        <begin position="118"/>
        <end position="192"/>
    </location>
</feature>